<evidence type="ECO:0008006" key="3">
    <source>
        <dbReference type="Google" id="ProtNLM"/>
    </source>
</evidence>
<evidence type="ECO:0000313" key="1">
    <source>
        <dbReference type="EMBL" id="MBB3154990.1"/>
    </source>
</evidence>
<accession>A0A7W5GCM7</accession>
<dbReference type="InterPro" id="IPR036374">
    <property type="entry name" value="OxRdtase_Mopterin-bd_sf"/>
</dbReference>
<sequence length="156" mass="17246">MHEIRIEHFMLGSFKASPEDMASLAGSSFKIADRVPDTEGEAFDWQLWYAKWVEQASGSVSIPAPTHLIVEAADTFEALIPWEELGDAAVLYALEGQRLSQTGPIRLYVPNGSSKCLNVKSIVKLSMVKHNAEAATEKAAYGFKNTFSVNELRKNK</sequence>
<evidence type="ECO:0000313" key="2">
    <source>
        <dbReference type="Proteomes" id="UP000518605"/>
    </source>
</evidence>
<gene>
    <name evidence="1" type="ORF">FHS16_005089</name>
</gene>
<keyword evidence="2" id="KW-1185">Reference proteome</keyword>
<dbReference type="AlphaFoldDB" id="A0A7W5GCM7"/>
<dbReference type="SUPFAM" id="SSF56524">
    <property type="entry name" value="Oxidoreductase molybdopterin-binding domain"/>
    <property type="match status" value="1"/>
</dbReference>
<protein>
    <recommendedName>
        <fullName evidence="3">Oxidoreductase molybdopterin-binding domain-containing protein</fullName>
    </recommendedName>
</protein>
<dbReference type="Gene3D" id="3.90.420.10">
    <property type="entry name" value="Oxidoreductase, molybdopterin-binding domain"/>
    <property type="match status" value="1"/>
</dbReference>
<dbReference type="EMBL" id="JACHXW010000020">
    <property type="protein sequence ID" value="MBB3154990.1"/>
    <property type="molecule type" value="Genomic_DNA"/>
</dbReference>
<dbReference type="RefSeq" id="WP_183569262.1">
    <property type="nucleotide sequence ID" value="NZ_CBCSLB010000002.1"/>
</dbReference>
<organism evidence="1 2">
    <name type="scientific">Paenibacillus endophyticus</name>
    <dbReference type="NCBI Taxonomy" id="1294268"/>
    <lineage>
        <taxon>Bacteria</taxon>
        <taxon>Bacillati</taxon>
        <taxon>Bacillota</taxon>
        <taxon>Bacilli</taxon>
        <taxon>Bacillales</taxon>
        <taxon>Paenibacillaceae</taxon>
        <taxon>Paenibacillus</taxon>
    </lineage>
</organism>
<proteinExistence type="predicted"/>
<name>A0A7W5GCM7_9BACL</name>
<comment type="caution">
    <text evidence="1">The sequence shown here is derived from an EMBL/GenBank/DDBJ whole genome shotgun (WGS) entry which is preliminary data.</text>
</comment>
<dbReference type="Proteomes" id="UP000518605">
    <property type="component" value="Unassembled WGS sequence"/>
</dbReference>
<reference evidence="1 2" key="1">
    <citation type="submission" date="2020-08" db="EMBL/GenBank/DDBJ databases">
        <title>Genomic Encyclopedia of Type Strains, Phase III (KMG-III): the genomes of soil and plant-associated and newly described type strains.</title>
        <authorList>
            <person name="Whitman W."/>
        </authorList>
    </citation>
    <scope>NUCLEOTIDE SEQUENCE [LARGE SCALE GENOMIC DNA]</scope>
    <source>
        <strain evidence="1 2">CECT 8234</strain>
    </source>
</reference>